<evidence type="ECO:0000313" key="2">
    <source>
        <dbReference type="Proteomes" id="UP000031307"/>
    </source>
</evidence>
<dbReference type="SUPFAM" id="SSF53474">
    <property type="entry name" value="alpha/beta-Hydrolases"/>
    <property type="match status" value="1"/>
</dbReference>
<dbReference type="Gene3D" id="3.40.50.1820">
    <property type="entry name" value="alpha/beta hydrolase"/>
    <property type="match status" value="1"/>
</dbReference>
<dbReference type="InterPro" id="IPR029058">
    <property type="entry name" value="AB_hydrolase_fold"/>
</dbReference>
<dbReference type="Proteomes" id="UP000031307">
    <property type="component" value="Unassembled WGS sequence"/>
</dbReference>
<protein>
    <recommendedName>
        <fullName evidence="3">AB hydrolase-1 domain-containing protein</fullName>
    </recommendedName>
</protein>
<dbReference type="EMBL" id="JSAM01000111">
    <property type="protein sequence ID" value="KIA76650.1"/>
    <property type="molecule type" value="Genomic_DNA"/>
</dbReference>
<accession>A0A0C1C696</accession>
<dbReference type="RefSeq" id="WP_013925784.1">
    <property type="nucleotide sequence ID" value="NZ_JSAM01000111.1"/>
</dbReference>
<dbReference type="AlphaFoldDB" id="A0A0C1C696"/>
<organism evidence="1 2">
    <name type="scientific">Parachlamydia acanthamoebae</name>
    <dbReference type="NCBI Taxonomy" id="83552"/>
    <lineage>
        <taxon>Bacteria</taxon>
        <taxon>Pseudomonadati</taxon>
        <taxon>Chlamydiota</taxon>
        <taxon>Chlamydiia</taxon>
        <taxon>Parachlamydiales</taxon>
        <taxon>Parachlamydiaceae</taxon>
        <taxon>Parachlamydia</taxon>
    </lineage>
</organism>
<proteinExistence type="predicted"/>
<dbReference type="PATRIC" id="fig|83552.4.peg.2299"/>
<comment type="caution">
    <text evidence="1">The sequence shown here is derived from an EMBL/GenBank/DDBJ whole genome shotgun (WGS) entry which is preliminary data.</text>
</comment>
<evidence type="ECO:0000313" key="1">
    <source>
        <dbReference type="EMBL" id="KIA76650.1"/>
    </source>
</evidence>
<evidence type="ECO:0008006" key="3">
    <source>
        <dbReference type="Google" id="ProtNLM"/>
    </source>
</evidence>
<sequence>MLPQKVEDVVSHPFDIHHALKKLLCKTLIVHGDQDPIPVSTAENLHKSIERSTFVVIEEYGHFPYVEKPE</sequence>
<reference evidence="1 2" key="1">
    <citation type="journal article" date="2014" name="Mol. Biol. Evol.">
        <title>Massive expansion of Ubiquitination-related gene families within the Chlamydiae.</title>
        <authorList>
            <person name="Domman D."/>
            <person name="Collingro A."/>
            <person name="Lagkouvardos I."/>
            <person name="Gehre L."/>
            <person name="Weinmaier T."/>
            <person name="Rattei T."/>
            <person name="Subtil A."/>
            <person name="Horn M."/>
        </authorList>
    </citation>
    <scope>NUCLEOTIDE SEQUENCE [LARGE SCALE GENOMIC DNA]</scope>
    <source>
        <strain evidence="1 2">OEW1</strain>
    </source>
</reference>
<name>A0A0C1C696_9BACT</name>
<gene>
    <name evidence="1" type="ORF">DB43_AA00750</name>
</gene>